<organism evidence="1 2">
    <name type="scientific">Pseudarthrobacter polychromogenes</name>
    <dbReference type="NCBI Taxonomy" id="1676"/>
    <lineage>
        <taxon>Bacteria</taxon>
        <taxon>Bacillati</taxon>
        <taxon>Actinomycetota</taxon>
        <taxon>Actinomycetes</taxon>
        <taxon>Micrococcales</taxon>
        <taxon>Micrococcaceae</taxon>
        <taxon>Pseudarthrobacter</taxon>
    </lineage>
</organism>
<evidence type="ECO:0000313" key="1">
    <source>
        <dbReference type="EMBL" id="GGG84518.1"/>
    </source>
</evidence>
<dbReference type="Proteomes" id="UP000596938">
    <property type="component" value="Unassembled WGS sequence"/>
</dbReference>
<comment type="caution">
    <text evidence="1">The sequence shown here is derived from an EMBL/GenBank/DDBJ whole genome shotgun (WGS) entry which is preliminary data.</text>
</comment>
<accession>A0ABQ1XB64</accession>
<gene>
    <name evidence="1" type="ORF">GCM10011577_02650</name>
</gene>
<sequence length="151" mass="16459">MGDSDETMVAAVPEGMSRSPVAMNMEEIWRVGPIGGLEGIYTGVEQVLGAEDEWPAVRMLTDAPIKPLELNTLVNDPPWDRETDALTEARRSLFGDASRWIAADGYPDGLALAITDSIFSTGSRYQSVINVVNRCREYRQVQGGDADQDPG</sequence>
<dbReference type="EMBL" id="BMKU01000001">
    <property type="protein sequence ID" value="GGG84518.1"/>
    <property type="molecule type" value="Genomic_DNA"/>
</dbReference>
<proteinExistence type="predicted"/>
<keyword evidence="2" id="KW-1185">Reference proteome</keyword>
<protein>
    <submittedName>
        <fullName evidence="1">Uncharacterized protein</fullName>
    </submittedName>
</protein>
<reference evidence="2" key="1">
    <citation type="journal article" date="2019" name="Int. J. Syst. Evol. Microbiol.">
        <title>The Global Catalogue of Microorganisms (GCM) 10K type strain sequencing project: providing services to taxonomists for standard genome sequencing and annotation.</title>
        <authorList>
            <consortium name="The Broad Institute Genomics Platform"/>
            <consortium name="The Broad Institute Genome Sequencing Center for Infectious Disease"/>
            <person name="Wu L."/>
            <person name="Ma J."/>
        </authorList>
    </citation>
    <scope>NUCLEOTIDE SEQUENCE [LARGE SCALE GENOMIC DNA]</scope>
    <source>
        <strain evidence="2">CGMCC 1.1927</strain>
    </source>
</reference>
<evidence type="ECO:0000313" key="2">
    <source>
        <dbReference type="Proteomes" id="UP000596938"/>
    </source>
</evidence>
<name>A0ABQ1XB64_9MICC</name>